<dbReference type="Pfam" id="PF00008">
    <property type="entry name" value="EGF"/>
    <property type="match status" value="1"/>
</dbReference>
<dbReference type="Gene3D" id="2.130.10.10">
    <property type="entry name" value="YVTN repeat-like/Quinoprotein amine dehydrogenase"/>
    <property type="match status" value="1"/>
</dbReference>
<reference evidence="12" key="1">
    <citation type="submission" date="2024-04" db="EMBL/GenBank/DDBJ databases">
        <title>Salinicola lusitanus LLJ914,a marine bacterium isolated from the Okinawa Trough.</title>
        <authorList>
            <person name="Li J."/>
        </authorList>
    </citation>
    <scope>NUCLEOTIDE SEQUENCE [LARGE SCALE GENOMIC DNA]</scope>
</reference>
<evidence type="ECO:0000256" key="7">
    <source>
        <dbReference type="PROSITE-ProRule" id="PRU00221"/>
    </source>
</evidence>
<keyword evidence="4 6" id="KW-1015">Disulfide bond</keyword>
<feature type="region of interest" description="Disordered" evidence="8">
    <location>
        <begin position="298"/>
        <end position="324"/>
    </location>
</feature>
<feature type="disulfide bond" evidence="6">
    <location>
        <begin position="545"/>
        <end position="554"/>
    </location>
</feature>
<accession>A0AAW0P3H7</accession>
<evidence type="ECO:0000256" key="5">
    <source>
        <dbReference type="ARBA" id="ARBA00023180"/>
    </source>
</evidence>
<evidence type="ECO:0000256" key="3">
    <source>
        <dbReference type="ARBA" id="ARBA00022737"/>
    </source>
</evidence>
<dbReference type="PROSITE" id="PS50082">
    <property type="entry name" value="WD_REPEATS_2"/>
    <property type="match status" value="1"/>
</dbReference>
<dbReference type="CDD" id="cd00054">
    <property type="entry name" value="EGF_CA"/>
    <property type="match status" value="1"/>
</dbReference>
<dbReference type="PROSITE" id="PS50026">
    <property type="entry name" value="EGF_3"/>
    <property type="match status" value="1"/>
</dbReference>
<dbReference type="SMART" id="SM00181">
    <property type="entry name" value="EGF"/>
    <property type="match status" value="1"/>
</dbReference>
<dbReference type="SUPFAM" id="SSF50978">
    <property type="entry name" value="WD40 repeat-like"/>
    <property type="match status" value="1"/>
</dbReference>
<evidence type="ECO:0000256" key="4">
    <source>
        <dbReference type="ARBA" id="ARBA00023157"/>
    </source>
</evidence>
<dbReference type="PANTHER" id="PTHR11339:SF374">
    <property type="entry name" value="ZONADHESIN"/>
    <property type="match status" value="1"/>
</dbReference>
<dbReference type="PROSITE" id="PS50294">
    <property type="entry name" value="WD_REPEATS_REGION"/>
    <property type="match status" value="1"/>
</dbReference>
<name>A0AAW0P3H7_9GOBI</name>
<dbReference type="PROSITE" id="PS51233">
    <property type="entry name" value="VWFD"/>
    <property type="match status" value="1"/>
</dbReference>
<dbReference type="AlphaFoldDB" id="A0AAW0P3H7"/>
<dbReference type="Proteomes" id="UP001460270">
    <property type="component" value="Unassembled WGS sequence"/>
</dbReference>
<evidence type="ECO:0000256" key="8">
    <source>
        <dbReference type="SAM" id="MobiDB-lite"/>
    </source>
</evidence>
<evidence type="ECO:0000256" key="6">
    <source>
        <dbReference type="PROSITE-ProRule" id="PRU00076"/>
    </source>
</evidence>
<keyword evidence="1 6" id="KW-0245">EGF-like domain</keyword>
<dbReference type="GO" id="GO:0031012">
    <property type="term" value="C:extracellular matrix"/>
    <property type="evidence" value="ECO:0007669"/>
    <property type="project" value="TreeGrafter"/>
</dbReference>
<dbReference type="FunFam" id="2.10.25.10:FF:000255">
    <property type="entry name" value="Sushi, nidogen and EGF-like domains 1"/>
    <property type="match status" value="1"/>
</dbReference>
<proteinExistence type="predicted"/>
<keyword evidence="5" id="KW-0325">Glycoprotein</keyword>
<sequence>MVSLICTLQHHRDDVNWCAFSATLLATCSGDKTLRVYNTKDFSEQPFSPLTGHGYGVHCCCFSPCGQFLASCSTDATVVIWSMVSGEIEAVLEHPGRSPVRVCALSPNSTHLVSGASDGSLALTSAGVPDHLTLLERGVSLPPFLTIKACRPDSLLGDGSTMGGTAASVVGTVETNLVMQRTPWTGVKMIDSSSPRFLTVPADCQLLLLCVQVNGERVAPPLSPADGVSITMNSKQVQLTTASAHRPIRWETARGASTLAVILRLFSEIILPSTYKNHVRGLCGNYDGITRNEYMKPDGTVTRKPKRVRRQLESERPTGRRTEELRLDSECPSYAQTRTESDPDSGFETSDCTSAELNFYSGSSQCGAVSNPAGPFSACHSLLPPKTYQDDCVFDLCAEEGSNELRCASYEAYAAACQEAGANVGAWRKDLGCALSCGGNSTYSSCMTSCPASCADLAAPSECDSAMCTEGLWMYFPQQILSYCSETCECTTTESCVSPKPAPRTVCTIFDFKRDCYRVSPCLSYPCLNGGTCTELSNSSFSCQCPEGFVGAYCEGEETPNPGQTGPS</sequence>
<evidence type="ECO:0000313" key="12">
    <source>
        <dbReference type="Proteomes" id="UP001460270"/>
    </source>
</evidence>
<evidence type="ECO:0000259" key="9">
    <source>
        <dbReference type="PROSITE" id="PS50026"/>
    </source>
</evidence>
<dbReference type="CDD" id="cd19941">
    <property type="entry name" value="TIL"/>
    <property type="match status" value="1"/>
</dbReference>
<protein>
    <submittedName>
        <fullName evidence="11">Uncharacterized protein</fullName>
    </submittedName>
</protein>
<dbReference type="Pfam" id="PF08742">
    <property type="entry name" value="C8"/>
    <property type="match status" value="1"/>
</dbReference>
<evidence type="ECO:0000256" key="2">
    <source>
        <dbReference type="ARBA" id="ARBA00022729"/>
    </source>
</evidence>
<comment type="caution">
    <text evidence="6">Lacks conserved residue(s) required for the propagation of feature annotation.</text>
</comment>
<evidence type="ECO:0000313" key="11">
    <source>
        <dbReference type="EMBL" id="KAK7913180.1"/>
    </source>
</evidence>
<dbReference type="InterPro" id="IPR036322">
    <property type="entry name" value="WD40_repeat_dom_sf"/>
</dbReference>
<dbReference type="InterPro" id="IPR001680">
    <property type="entry name" value="WD40_rpt"/>
</dbReference>
<dbReference type="InterPro" id="IPR014853">
    <property type="entry name" value="VWF/SSPO/ZAN-like_Cys-rich_dom"/>
</dbReference>
<dbReference type="Gene3D" id="2.10.25.10">
    <property type="entry name" value="Laminin"/>
    <property type="match status" value="1"/>
</dbReference>
<dbReference type="SMART" id="SM00832">
    <property type="entry name" value="C8"/>
    <property type="match status" value="1"/>
</dbReference>
<dbReference type="PROSITE" id="PS00022">
    <property type="entry name" value="EGF_1"/>
    <property type="match status" value="1"/>
</dbReference>
<feature type="domain" description="VWFD" evidence="10">
    <location>
        <begin position="109"/>
        <end position="332"/>
    </location>
</feature>
<dbReference type="GO" id="GO:0005509">
    <property type="term" value="F:calcium ion binding"/>
    <property type="evidence" value="ECO:0007669"/>
    <property type="project" value="InterPro"/>
</dbReference>
<dbReference type="PANTHER" id="PTHR11339">
    <property type="entry name" value="EXTRACELLULAR MATRIX GLYCOPROTEIN RELATED"/>
    <property type="match status" value="1"/>
</dbReference>
<comment type="caution">
    <text evidence="11">The sequence shown here is derived from an EMBL/GenBank/DDBJ whole genome shotgun (WGS) entry which is preliminary data.</text>
</comment>
<dbReference type="InterPro" id="IPR001881">
    <property type="entry name" value="EGF-like_Ca-bd_dom"/>
</dbReference>
<evidence type="ECO:0000259" key="10">
    <source>
        <dbReference type="PROSITE" id="PS51233"/>
    </source>
</evidence>
<evidence type="ECO:0000256" key="1">
    <source>
        <dbReference type="ARBA" id="ARBA00022536"/>
    </source>
</evidence>
<keyword evidence="2" id="KW-0732">Signal</keyword>
<dbReference type="GO" id="GO:0005615">
    <property type="term" value="C:extracellular space"/>
    <property type="evidence" value="ECO:0007669"/>
    <property type="project" value="TreeGrafter"/>
</dbReference>
<dbReference type="EMBL" id="JBBPFD010000009">
    <property type="protein sequence ID" value="KAK7913180.1"/>
    <property type="molecule type" value="Genomic_DNA"/>
</dbReference>
<keyword evidence="12" id="KW-1185">Reference proteome</keyword>
<dbReference type="InterPro" id="IPR015943">
    <property type="entry name" value="WD40/YVTN_repeat-like_dom_sf"/>
</dbReference>
<feature type="repeat" description="WD" evidence="7">
    <location>
        <begin position="50"/>
        <end position="91"/>
    </location>
</feature>
<dbReference type="InterPro" id="IPR000742">
    <property type="entry name" value="EGF"/>
</dbReference>
<organism evidence="11 12">
    <name type="scientific">Mugilogobius chulae</name>
    <name type="common">yellowstripe goby</name>
    <dbReference type="NCBI Taxonomy" id="88201"/>
    <lineage>
        <taxon>Eukaryota</taxon>
        <taxon>Metazoa</taxon>
        <taxon>Chordata</taxon>
        <taxon>Craniata</taxon>
        <taxon>Vertebrata</taxon>
        <taxon>Euteleostomi</taxon>
        <taxon>Actinopterygii</taxon>
        <taxon>Neopterygii</taxon>
        <taxon>Teleostei</taxon>
        <taxon>Neoteleostei</taxon>
        <taxon>Acanthomorphata</taxon>
        <taxon>Gobiaria</taxon>
        <taxon>Gobiiformes</taxon>
        <taxon>Gobioidei</taxon>
        <taxon>Gobiidae</taxon>
        <taxon>Gobionellinae</taxon>
        <taxon>Mugilogobius</taxon>
    </lineage>
</organism>
<dbReference type="SMART" id="SM00320">
    <property type="entry name" value="WD40"/>
    <property type="match status" value="3"/>
</dbReference>
<dbReference type="SUPFAM" id="SSF57196">
    <property type="entry name" value="EGF/Laminin"/>
    <property type="match status" value="1"/>
</dbReference>
<feature type="compositionally biased region" description="Basic and acidic residues" evidence="8">
    <location>
        <begin position="310"/>
        <end position="324"/>
    </location>
</feature>
<keyword evidence="7" id="KW-0853">WD repeat</keyword>
<dbReference type="SMART" id="SM00179">
    <property type="entry name" value="EGF_CA"/>
    <property type="match status" value="1"/>
</dbReference>
<dbReference type="PROSITE" id="PS01186">
    <property type="entry name" value="EGF_2"/>
    <property type="match status" value="1"/>
</dbReference>
<keyword evidence="3" id="KW-0677">Repeat</keyword>
<dbReference type="InterPro" id="IPR050780">
    <property type="entry name" value="Mucin_vWF_Thrombospondin_sf"/>
</dbReference>
<dbReference type="Pfam" id="PF00094">
    <property type="entry name" value="VWD"/>
    <property type="match status" value="1"/>
</dbReference>
<dbReference type="InterPro" id="IPR001846">
    <property type="entry name" value="VWF_type-D"/>
</dbReference>
<gene>
    <name evidence="11" type="ORF">WMY93_013391</name>
</gene>
<feature type="domain" description="EGF-like" evidence="9">
    <location>
        <begin position="518"/>
        <end position="555"/>
    </location>
</feature>
<dbReference type="Pfam" id="PF00400">
    <property type="entry name" value="WD40"/>
    <property type="match status" value="3"/>
</dbReference>